<keyword evidence="2" id="KW-1185">Reference proteome</keyword>
<proteinExistence type="predicted"/>
<protein>
    <submittedName>
        <fullName evidence="1">Uncharacterized protein</fullName>
    </submittedName>
</protein>
<dbReference type="EMBL" id="JACHFW010000015">
    <property type="protein sequence ID" value="MBB5265869.1"/>
    <property type="molecule type" value="Genomic_DNA"/>
</dbReference>
<reference evidence="1 2" key="1">
    <citation type="submission" date="2020-08" db="EMBL/GenBank/DDBJ databases">
        <title>Genomic Encyclopedia of Type Strains, Phase IV (KMG-IV): sequencing the most valuable type-strain genomes for metagenomic binning, comparative biology and taxonomic classification.</title>
        <authorList>
            <person name="Goeker M."/>
        </authorList>
    </citation>
    <scope>NUCLEOTIDE SEQUENCE [LARGE SCALE GENOMIC DNA]</scope>
    <source>
        <strain evidence="1 2">DSM 106146</strain>
    </source>
</reference>
<dbReference type="AlphaFoldDB" id="A0A7W8M6D2"/>
<evidence type="ECO:0000313" key="1">
    <source>
        <dbReference type="EMBL" id="MBB5265869.1"/>
    </source>
</evidence>
<name>A0A7W8M6D2_9FIRM</name>
<dbReference type="Proteomes" id="UP000543642">
    <property type="component" value="Unassembled WGS sequence"/>
</dbReference>
<organism evidence="1 2">
    <name type="scientific">Catenibacillus scindens</name>
    <dbReference type="NCBI Taxonomy" id="673271"/>
    <lineage>
        <taxon>Bacteria</taxon>
        <taxon>Bacillati</taxon>
        <taxon>Bacillota</taxon>
        <taxon>Clostridia</taxon>
        <taxon>Lachnospirales</taxon>
        <taxon>Lachnospiraceae</taxon>
        <taxon>Catenibacillus</taxon>
    </lineage>
</organism>
<evidence type="ECO:0000313" key="2">
    <source>
        <dbReference type="Proteomes" id="UP000543642"/>
    </source>
</evidence>
<gene>
    <name evidence="1" type="ORF">HNP82_003020</name>
</gene>
<accession>A0A7W8M6D2</accession>
<comment type="caution">
    <text evidence="1">The sequence shown here is derived from an EMBL/GenBank/DDBJ whole genome shotgun (WGS) entry which is preliminary data.</text>
</comment>
<sequence>MMLEEMLKDEREAGRNEGLKIGRLEGKNQSLELANALVSQGRYEDLKRCLEDEAFMEGLLEEFGIK</sequence>
<dbReference type="RefSeq" id="WP_183776013.1">
    <property type="nucleotide sequence ID" value="NZ_JACHFW010000015.1"/>
</dbReference>